<comment type="subcellular location">
    <subcellularLocation>
        <location evidence="1">Nucleus</location>
    </subcellularLocation>
</comment>
<keyword evidence="11" id="KW-1185">Reference proteome</keyword>
<keyword evidence="5" id="KW-0804">Transcription</keyword>
<evidence type="ECO:0000313" key="11">
    <source>
        <dbReference type="Proteomes" id="UP000031516"/>
    </source>
</evidence>
<evidence type="ECO:0000256" key="1">
    <source>
        <dbReference type="ARBA" id="ARBA00004123"/>
    </source>
</evidence>
<comment type="caution">
    <text evidence="10">The sequence shown here is derived from an EMBL/GenBank/DDBJ whole genome shotgun (WGS) entry which is preliminary data.</text>
</comment>
<feature type="domain" description="Mediator complex subunit Med12" evidence="9">
    <location>
        <begin position="113"/>
        <end position="176"/>
    </location>
</feature>
<evidence type="ECO:0000256" key="4">
    <source>
        <dbReference type="ARBA" id="ARBA00023015"/>
    </source>
</evidence>
<keyword evidence="4" id="KW-0805">Transcription regulation</keyword>
<feature type="region of interest" description="Disordered" evidence="8">
    <location>
        <begin position="1"/>
        <end position="21"/>
    </location>
</feature>
<evidence type="ECO:0000256" key="3">
    <source>
        <dbReference type="ARBA" id="ARBA00019622"/>
    </source>
</evidence>
<organism evidence="10 11">
    <name type="scientific">Kluyveromyces dobzhanskii CBS 2104</name>
    <dbReference type="NCBI Taxonomy" id="1427455"/>
    <lineage>
        <taxon>Eukaryota</taxon>
        <taxon>Fungi</taxon>
        <taxon>Dikarya</taxon>
        <taxon>Ascomycota</taxon>
        <taxon>Saccharomycotina</taxon>
        <taxon>Saccharomycetes</taxon>
        <taxon>Saccharomycetales</taxon>
        <taxon>Saccharomycetaceae</taxon>
        <taxon>Kluyveromyces</taxon>
    </lineage>
</organism>
<dbReference type="InterPro" id="IPR019035">
    <property type="entry name" value="Mediator_Med12"/>
</dbReference>
<dbReference type="Proteomes" id="UP000031516">
    <property type="component" value="Unassembled WGS sequence"/>
</dbReference>
<gene>
    <name evidence="10" type="ORF">KLDO_g3882</name>
</gene>
<evidence type="ECO:0000256" key="5">
    <source>
        <dbReference type="ARBA" id="ARBA00023163"/>
    </source>
</evidence>
<evidence type="ECO:0000256" key="2">
    <source>
        <dbReference type="ARBA" id="ARBA00010289"/>
    </source>
</evidence>
<evidence type="ECO:0000313" key="10">
    <source>
        <dbReference type="EMBL" id="CDO95649.1"/>
    </source>
</evidence>
<dbReference type="GO" id="GO:0016592">
    <property type="term" value="C:mediator complex"/>
    <property type="evidence" value="ECO:0007669"/>
    <property type="project" value="InterPro"/>
</dbReference>
<dbReference type="GO" id="GO:0003712">
    <property type="term" value="F:transcription coregulator activity"/>
    <property type="evidence" value="ECO:0007669"/>
    <property type="project" value="InterPro"/>
</dbReference>
<evidence type="ECO:0000256" key="7">
    <source>
        <dbReference type="ARBA" id="ARBA00032010"/>
    </source>
</evidence>
<dbReference type="EMBL" id="CCBQ010000045">
    <property type="protein sequence ID" value="CDO95649.1"/>
    <property type="molecule type" value="Genomic_DNA"/>
</dbReference>
<name>A0A0A8L9Q8_9SACH</name>
<accession>A0A0A8L9Q8</accession>
<proteinExistence type="inferred from homology"/>
<dbReference type="OrthoDB" id="20828at2759"/>
<dbReference type="Pfam" id="PF09497">
    <property type="entry name" value="Med12"/>
    <property type="match status" value="1"/>
</dbReference>
<dbReference type="PANTHER" id="PTHR46567:SF1">
    <property type="entry name" value="MEDIATOR OF RNA POLYMERASE II TRANSCRIPTION SUBUNIT 12"/>
    <property type="match status" value="1"/>
</dbReference>
<reference evidence="10 11" key="1">
    <citation type="submission" date="2014-03" db="EMBL/GenBank/DDBJ databases">
        <title>The genome of Kluyveromyces dobzhanskii.</title>
        <authorList>
            <person name="Nystedt B."/>
            <person name="Astrom S."/>
        </authorList>
    </citation>
    <scope>NUCLEOTIDE SEQUENCE [LARGE SCALE GENOMIC DNA]</scope>
    <source>
        <strain evidence="10 11">CBS 2104</strain>
    </source>
</reference>
<comment type="similarity">
    <text evidence="2">Belongs to the Mediator complex subunit 12 family.</text>
</comment>
<dbReference type="SMART" id="SM01281">
    <property type="entry name" value="Med12"/>
    <property type="match status" value="1"/>
</dbReference>
<protein>
    <recommendedName>
        <fullName evidence="3">Mediator of RNA polymerase II transcription subunit 12</fullName>
    </recommendedName>
    <alternativeName>
        <fullName evidence="7">Mediator complex subunit 12</fullName>
    </alternativeName>
</protein>
<evidence type="ECO:0000259" key="9">
    <source>
        <dbReference type="SMART" id="SM01281"/>
    </source>
</evidence>
<keyword evidence="6" id="KW-0539">Nucleus</keyword>
<dbReference type="GO" id="GO:0006357">
    <property type="term" value="P:regulation of transcription by RNA polymerase II"/>
    <property type="evidence" value="ECO:0007669"/>
    <property type="project" value="InterPro"/>
</dbReference>
<evidence type="ECO:0000256" key="8">
    <source>
        <dbReference type="SAM" id="MobiDB-lite"/>
    </source>
</evidence>
<sequence>MSPSKYLLTPPEELHPLTDSDPQIYPDFDPWIHTKEEDKILKEFVAKGYYTASKVNFETISARSALQGSLPKVSSLLGDELSKIIQIREQEINKIGTFDTKDNVRFTKWAGQDFHLPDRVTLTDQKRNLWLHELSSSNTSLQKLTKSVPHGFRKRYILEQCYIQSVPIYRVIWLIKSYYAIEWKSMISKSKGEASNKDLLKTLYKEWTDNMVLILEKLVFEVSKYNNDPVQLKNWKLRISHYLKMIGNCYDMDLLDKPILHQWLVEFLGKVESFEFYPMTLHILSVFWKGILSTTEEDNETESSFLIIKLSEILLRKYHIISESKCMINDTKYIINDVQRNAKLKEAVLSRLRQFISHIFHTQSLEAFIMPRQNWNIYKNYLYQILLRNVSEAEASKLKKKLKLISYRNESLRLGSLDVESSRESSPFSTELTLDSVFSGNILNLKNVSPELLNVLDSGLSNSEWGVFIDQKITKMDQVIEIILWAINPSRKHRYDSCHLVAKILVLKMNFQESFQEYNIEDVIWSLIFHFSKLSKIELQKIVWLPKLHQLLNVFIGYGIVKVPTYIRRLISSGVLYLPESANKNFHCKLLINLKISPVMKSQYNMVLKNVMEYAPHFYEQYNFDKLVSIFEGLKPRLLSGDFDGLEDYPGSIRIMCSEWYLSQICFSQGELQKVDNDKIIKTFQLFCINLGELHHFFGWAEYIVYHQLIDDFENLEIFTDILLYLDKAFLLLINDHILFMKTFLHSYMRDLRTKDNANFQLINFKSFWKFLVKNCSNMIEMDSSLQNQVAEVFELERNRKERFAKSSNETMTLFLELTGNRNTRLEDQNFPSVIQQNIKKALHNPAELSTSRKILLLCKASNPLEYNKFVSVFLKRGDFSVDELLKLISLKLLSFEVIQKTSHFDLLCELVSQVSSSYGLNFENEKSAFIKRNFKQITLQLFERPVYRNTLVKMLVEYGPNSNLADKSAQVVGHILREENNMSIIRDMLVYGMNIEDEPTDSTVDLYQYLNFTNTWLFQILTEFNVRHSTPEDLSRFFSNVVSTVGYNSLLPKIFSNISDRHQISTLLTVIEKQFLSSILIKDKSVLVFLHIMMDTEIVLSRQLVNISSLEMDSDVLELFKNTIDTFAKMSGEDLKNYDENLNELLKIVIIHEKFILRHCFESMELQDDHMVKNFYTLFHKTGKDLKLKLLLYDLLTSLKSYVHNEMKAQPSKSIRLPNILDQLPKFAISSFLDSEAAEDDFFEKDEPDLSRLGINASESKTIANLKFFVFNKKTALFEHVFKIEPFQYLVNYQEPQENSMNNTSLSLGLFDARLEKTNPS</sequence>
<dbReference type="PANTHER" id="PTHR46567">
    <property type="entry name" value="MEDIATOR OF RNA POLYMERASE II TRANSCRIPTION SUBUNIT 12"/>
    <property type="match status" value="1"/>
</dbReference>
<evidence type="ECO:0000256" key="6">
    <source>
        <dbReference type="ARBA" id="ARBA00023242"/>
    </source>
</evidence>